<name>A0ACC1SBM7_9APHY</name>
<keyword evidence="2" id="KW-1185">Reference proteome</keyword>
<dbReference type="EMBL" id="JANHOG010001494">
    <property type="protein sequence ID" value="KAJ3536152.1"/>
    <property type="molecule type" value="Genomic_DNA"/>
</dbReference>
<gene>
    <name evidence="1" type="ORF">NM688_g6874</name>
</gene>
<reference evidence="1" key="1">
    <citation type="submission" date="2022-07" db="EMBL/GenBank/DDBJ databases">
        <title>Genome Sequence of Phlebia brevispora.</title>
        <authorList>
            <person name="Buettner E."/>
        </authorList>
    </citation>
    <scope>NUCLEOTIDE SEQUENCE</scope>
    <source>
        <strain evidence="1">MPL23</strain>
    </source>
</reference>
<evidence type="ECO:0000313" key="1">
    <source>
        <dbReference type="EMBL" id="KAJ3536152.1"/>
    </source>
</evidence>
<sequence length="135" mass="14564">MQNTSARTSTTSLISVNTTYTSSSTAPLRSDRSSRPKTEEEYLALFGALQNQYGFAGTAPTRPAAFKQKKRESHASTPSSTTLSPSQPRPALNEQERKFGELSAKYGFSGTAPTVPTVPPSDAKSSLKFWKRSAA</sequence>
<evidence type="ECO:0000313" key="2">
    <source>
        <dbReference type="Proteomes" id="UP001148662"/>
    </source>
</evidence>
<comment type="caution">
    <text evidence="1">The sequence shown here is derived from an EMBL/GenBank/DDBJ whole genome shotgun (WGS) entry which is preliminary data.</text>
</comment>
<organism evidence="1 2">
    <name type="scientific">Phlebia brevispora</name>
    <dbReference type="NCBI Taxonomy" id="194682"/>
    <lineage>
        <taxon>Eukaryota</taxon>
        <taxon>Fungi</taxon>
        <taxon>Dikarya</taxon>
        <taxon>Basidiomycota</taxon>
        <taxon>Agaricomycotina</taxon>
        <taxon>Agaricomycetes</taxon>
        <taxon>Polyporales</taxon>
        <taxon>Meruliaceae</taxon>
        <taxon>Phlebia</taxon>
    </lineage>
</organism>
<proteinExistence type="predicted"/>
<dbReference type="Proteomes" id="UP001148662">
    <property type="component" value="Unassembled WGS sequence"/>
</dbReference>
<accession>A0ACC1SBM7</accession>
<protein>
    <submittedName>
        <fullName evidence="1">Uncharacterized protein</fullName>
    </submittedName>
</protein>